<dbReference type="OMA" id="SCKETWK"/>
<evidence type="ECO:0000256" key="7">
    <source>
        <dbReference type="SAM" id="MobiDB-lite"/>
    </source>
</evidence>
<feature type="transmembrane region" description="Helical" evidence="6">
    <location>
        <begin position="198"/>
        <end position="221"/>
    </location>
</feature>
<dbReference type="NCBIfam" id="TIGR00797">
    <property type="entry name" value="matE"/>
    <property type="match status" value="2"/>
</dbReference>
<feature type="region of interest" description="Disordered" evidence="7">
    <location>
        <begin position="430"/>
        <end position="449"/>
    </location>
</feature>
<feature type="transmembrane region" description="Helical" evidence="6">
    <location>
        <begin position="318"/>
        <end position="345"/>
    </location>
</feature>
<name>A0A0L9VHN5_PHAAN</name>
<feature type="transmembrane region" description="Helical" evidence="6">
    <location>
        <begin position="165"/>
        <end position="186"/>
    </location>
</feature>
<feature type="transmembrane region" description="Helical" evidence="6">
    <location>
        <begin position="840"/>
        <end position="861"/>
    </location>
</feature>
<comment type="similarity">
    <text evidence="2 6">Belongs to the multi antimicrobial extrusion (MATE) (TC 2.A.66.1) family.</text>
</comment>
<feature type="transmembrane region" description="Helical" evidence="6">
    <location>
        <begin position="867"/>
        <end position="888"/>
    </location>
</feature>
<proteinExistence type="inferred from homology"/>
<feature type="transmembrane region" description="Helical" evidence="6">
    <location>
        <begin position="585"/>
        <end position="603"/>
    </location>
</feature>
<dbReference type="Pfam" id="PF01554">
    <property type="entry name" value="MatE"/>
    <property type="match status" value="4"/>
</dbReference>
<feature type="transmembrane region" description="Helical" evidence="6">
    <location>
        <begin position="686"/>
        <end position="704"/>
    </location>
</feature>
<feature type="transmembrane region" description="Helical" evidence="6">
    <location>
        <begin position="615"/>
        <end position="635"/>
    </location>
</feature>
<dbReference type="EMBL" id="CM003380">
    <property type="protein sequence ID" value="KOM54437.1"/>
    <property type="molecule type" value="Genomic_DNA"/>
</dbReference>
<dbReference type="InterPro" id="IPR045069">
    <property type="entry name" value="MATE_euk"/>
</dbReference>
<evidence type="ECO:0000256" key="1">
    <source>
        <dbReference type="ARBA" id="ARBA00004141"/>
    </source>
</evidence>
<organism evidence="8 9">
    <name type="scientific">Phaseolus angularis</name>
    <name type="common">Azuki bean</name>
    <name type="synonym">Vigna angularis</name>
    <dbReference type="NCBI Taxonomy" id="3914"/>
    <lineage>
        <taxon>Eukaryota</taxon>
        <taxon>Viridiplantae</taxon>
        <taxon>Streptophyta</taxon>
        <taxon>Embryophyta</taxon>
        <taxon>Tracheophyta</taxon>
        <taxon>Spermatophyta</taxon>
        <taxon>Magnoliopsida</taxon>
        <taxon>eudicotyledons</taxon>
        <taxon>Gunneridae</taxon>
        <taxon>Pentapetalae</taxon>
        <taxon>rosids</taxon>
        <taxon>fabids</taxon>
        <taxon>Fabales</taxon>
        <taxon>Fabaceae</taxon>
        <taxon>Papilionoideae</taxon>
        <taxon>50 kb inversion clade</taxon>
        <taxon>NPAAA clade</taxon>
        <taxon>indigoferoid/millettioid clade</taxon>
        <taxon>Phaseoleae</taxon>
        <taxon>Vigna</taxon>
    </lineage>
</organism>
<dbReference type="AlphaFoldDB" id="A0A0L9VHN5"/>
<dbReference type="InterPro" id="IPR002528">
    <property type="entry name" value="MATE_fam"/>
</dbReference>
<protein>
    <recommendedName>
        <fullName evidence="6">Protein DETOXIFICATION</fullName>
    </recommendedName>
    <alternativeName>
        <fullName evidence="6">Multidrug and toxic compound extrusion protein</fullName>
    </alternativeName>
</protein>
<feature type="transmembrane region" description="Helical" evidence="6">
    <location>
        <begin position="641"/>
        <end position="665"/>
    </location>
</feature>
<feature type="transmembrane region" description="Helical" evidence="6">
    <location>
        <begin position="84"/>
        <end position="104"/>
    </location>
</feature>
<evidence type="ECO:0000313" key="8">
    <source>
        <dbReference type="EMBL" id="KOM54437.1"/>
    </source>
</evidence>
<feature type="transmembrane region" description="Helical" evidence="6">
    <location>
        <begin position="357"/>
        <end position="376"/>
    </location>
</feature>
<sequence length="911" mass="99755">MEREDQSQSGYLQSPLIQHSYSSGQGDGLVVKEKQSSWKRTERSDVVEEVKRQLWLAGPLITVTLLNFGLNLISVMFVGHLGELALSGASMATSFASVTGFSLLQGMASALDTFCGQSYGAKQYHMLGIHMQRAMFILMTVSIPLAVIWANTRSILIFFGQDPEIAAAAGSYATCMLPTVFAYGLIQCLNRFLQTQNIVYPMMCSSGITTLLHVLICWILVFKSGLGSKGAAVANSISYWLNVTMLTLYIKFSPSCAKTWKGFSKEALHNIPTFFRLAIPSAVMVCLNSSATVWMIPFGLSGAVSIRVSNELGAGRPWIARLAVHVVLAIAIIQGILVGTVMILIRNIWGYAYSNEVEVVEYVAIMFPILAASNFLDGLQCVLSGTARGCGWQKIGAFVNLGSYYLVGIPSAIVLAFVLHIGGKATKPARRVKSSRVPPREESSSRGKEWPQMAIWKETVEEAKKQLWLAGPMVFVCVFQYSLQMISLMFVGHLDEFLLAGASLAASFVNVTGFSILIGMSSALDTFCGQSYGAKQYDMVGIHMQRAIVVTMLATIPMSIIWAYLRPILVVLHQDKRIAAHAQLYARYLIPSLSANALLRCFVKFLQTQNIVLPMVLASGFTTLTHVLLSWLFILKLRHGIKGAAIAFCISNWLNTMLLALYISLSSSCKTTWTGFSRKSLHNIPQFLRLAFPSTLMVCLETWTFELMVLLSGALTNPTLQTSVLSICFQTSGLFWMIPFGIGAAASTRISNELGAGCPKSAFLAVKVTLSMSFISGALEFTLLMLTRNFWGRIFTNVPELVSYVESMTPILASLVFVDSIQTAFSGIARGCGWQKLGAFVNLGSYYLVGVPFSILLAFVLHMKGVGLLLGIVLALSIQVLCFLAVTLHTNWEKEVKLSCLLLSFAFKFES</sequence>
<dbReference type="PANTHER" id="PTHR11206">
    <property type="entry name" value="MULTIDRUG RESISTANCE PROTEIN"/>
    <property type="match status" value="1"/>
</dbReference>
<evidence type="ECO:0000256" key="3">
    <source>
        <dbReference type="ARBA" id="ARBA00022692"/>
    </source>
</evidence>
<evidence type="ECO:0000313" key="9">
    <source>
        <dbReference type="Proteomes" id="UP000053144"/>
    </source>
</evidence>
<keyword evidence="5 6" id="KW-0472">Membrane</keyword>
<keyword evidence="3 6" id="KW-0812">Transmembrane</keyword>
<dbReference type="CDD" id="cd13132">
    <property type="entry name" value="MATE_eukaryotic"/>
    <property type="match status" value="2"/>
</dbReference>
<dbReference type="GO" id="GO:0042910">
    <property type="term" value="F:xenobiotic transmembrane transporter activity"/>
    <property type="evidence" value="ECO:0007669"/>
    <property type="project" value="InterPro"/>
</dbReference>
<feature type="transmembrane region" description="Helical" evidence="6">
    <location>
        <begin position="233"/>
        <end position="252"/>
    </location>
</feature>
<dbReference type="GO" id="GO:0015297">
    <property type="term" value="F:antiporter activity"/>
    <property type="evidence" value="ECO:0007669"/>
    <property type="project" value="InterPro"/>
</dbReference>
<gene>
    <name evidence="8" type="ORF">LR48_Vigan10g032900</name>
</gene>
<feature type="transmembrane region" description="Helical" evidence="6">
    <location>
        <begin position="136"/>
        <end position="159"/>
    </location>
</feature>
<feature type="transmembrane region" description="Helical" evidence="6">
    <location>
        <begin position="54"/>
        <end position="78"/>
    </location>
</feature>
<feature type="transmembrane region" description="Helical" evidence="6">
    <location>
        <begin position="467"/>
        <end position="491"/>
    </location>
</feature>
<feature type="transmembrane region" description="Helical" evidence="6">
    <location>
        <begin position="404"/>
        <end position="423"/>
    </location>
</feature>
<dbReference type="Gramene" id="KOM54437">
    <property type="protein sequence ID" value="KOM54437"/>
    <property type="gene ID" value="LR48_Vigan10g032900"/>
</dbReference>
<feature type="compositionally biased region" description="Basic and acidic residues" evidence="7">
    <location>
        <begin position="438"/>
        <end position="449"/>
    </location>
</feature>
<feature type="transmembrane region" description="Helical" evidence="6">
    <location>
        <begin position="768"/>
        <end position="791"/>
    </location>
</feature>
<comment type="subcellular location">
    <subcellularLocation>
        <location evidence="1">Membrane</location>
        <topology evidence="1">Multi-pass membrane protein</topology>
    </subcellularLocation>
</comment>
<dbReference type="Proteomes" id="UP000053144">
    <property type="component" value="Chromosome 10"/>
</dbReference>
<feature type="region of interest" description="Disordered" evidence="7">
    <location>
        <begin position="1"/>
        <end position="36"/>
    </location>
</feature>
<feature type="transmembrane region" description="Helical" evidence="6">
    <location>
        <begin position="547"/>
        <end position="565"/>
    </location>
</feature>
<evidence type="ECO:0000256" key="2">
    <source>
        <dbReference type="ARBA" id="ARBA00010199"/>
    </source>
</evidence>
<accession>A0A0L9VHN5</accession>
<evidence type="ECO:0000256" key="6">
    <source>
        <dbReference type="RuleBase" id="RU004914"/>
    </source>
</evidence>
<evidence type="ECO:0000256" key="4">
    <source>
        <dbReference type="ARBA" id="ARBA00022989"/>
    </source>
</evidence>
<feature type="compositionally biased region" description="Polar residues" evidence="7">
    <location>
        <begin position="7"/>
        <end position="24"/>
    </location>
</feature>
<keyword evidence="4 6" id="KW-1133">Transmembrane helix</keyword>
<evidence type="ECO:0000256" key="5">
    <source>
        <dbReference type="ARBA" id="ARBA00023136"/>
    </source>
</evidence>
<dbReference type="GO" id="GO:0016020">
    <property type="term" value="C:membrane"/>
    <property type="evidence" value="ECO:0007669"/>
    <property type="project" value="UniProtKB-SubCell"/>
</dbReference>
<reference evidence="9" key="1">
    <citation type="journal article" date="2015" name="Proc. Natl. Acad. Sci. U.S.A.">
        <title>Genome sequencing of adzuki bean (Vigna angularis) provides insight into high starch and low fat accumulation and domestication.</title>
        <authorList>
            <person name="Yang K."/>
            <person name="Tian Z."/>
            <person name="Chen C."/>
            <person name="Luo L."/>
            <person name="Zhao B."/>
            <person name="Wang Z."/>
            <person name="Yu L."/>
            <person name="Li Y."/>
            <person name="Sun Y."/>
            <person name="Li W."/>
            <person name="Chen Y."/>
            <person name="Li Y."/>
            <person name="Zhang Y."/>
            <person name="Ai D."/>
            <person name="Zhao J."/>
            <person name="Shang C."/>
            <person name="Ma Y."/>
            <person name="Wu B."/>
            <person name="Wang M."/>
            <person name="Gao L."/>
            <person name="Sun D."/>
            <person name="Zhang P."/>
            <person name="Guo F."/>
            <person name="Wang W."/>
            <person name="Li Y."/>
            <person name="Wang J."/>
            <person name="Varshney R.K."/>
            <person name="Wang J."/>
            <person name="Ling H.Q."/>
            <person name="Wan P."/>
        </authorList>
    </citation>
    <scope>NUCLEOTIDE SEQUENCE</scope>
    <source>
        <strain evidence="9">cv. Jingnong 6</strain>
    </source>
</reference>
<feature type="transmembrane region" description="Helical" evidence="6">
    <location>
        <begin position="497"/>
        <end position="527"/>
    </location>
</feature>
<feature type="transmembrane region" description="Helical" evidence="6">
    <location>
        <begin position="273"/>
        <end position="298"/>
    </location>
</feature>
<feature type="transmembrane region" description="Helical" evidence="6">
    <location>
        <begin position="724"/>
        <end position="747"/>
    </location>
</feature>
<dbReference type="GO" id="GO:1990961">
    <property type="term" value="P:xenobiotic detoxification by transmembrane export across the plasma membrane"/>
    <property type="evidence" value="ECO:0007669"/>
    <property type="project" value="InterPro"/>
</dbReference>